<dbReference type="Pfam" id="PF23409">
    <property type="entry name" value="Beta-prop_EML"/>
    <property type="match status" value="1"/>
</dbReference>
<dbReference type="GO" id="GO:0008017">
    <property type="term" value="F:microtubule binding"/>
    <property type="evidence" value="ECO:0007669"/>
    <property type="project" value="TreeGrafter"/>
</dbReference>
<dbReference type="InterPro" id="IPR001680">
    <property type="entry name" value="WD40_rpt"/>
</dbReference>
<evidence type="ECO:0000256" key="11">
    <source>
        <dbReference type="ARBA" id="ARBA00023054"/>
    </source>
</evidence>
<evidence type="ECO:0000256" key="7">
    <source>
        <dbReference type="ARBA" id="ARBA00022618"/>
    </source>
</evidence>
<keyword evidence="8" id="KW-0493">Microtubule</keyword>
<dbReference type="PANTHER" id="PTHR13720">
    <property type="entry name" value="WD-40 REPEAT PROTEIN"/>
    <property type="match status" value="1"/>
</dbReference>
<comment type="similarity">
    <text evidence="4">Belongs to the WD repeat EMAP family.</text>
</comment>
<feature type="region of interest" description="Disordered" evidence="16">
    <location>
        <begin position="92"/>
        <end position="142"/>
    </location>
</feature>
<dbReference type="Ensembl" id="ENSCCRT00020021731.1">
    <property type="protein sequence ID" value="ENSCCRP00020019772.1"/>
    <property type="gene ID" value="ENSCCRG00020009027.1"/>
</dbReference>
<dbReference type="FunFam" id="2.130.10.10:FF:000019">
    <property type="entry name" value="echinoderm microtubule-associated protein-like 4 isoform X2"/>
    <property type="match status" value="1"/>
</dbReference>
<dbReference type="InterPro" id="IPR050630">
    <property type="entry name" value="WD_repeat_EMAP"/>
</dbReference>
<name>A0A8C2D238_CYPCA</name>
<evidence type="ECO:0000256" key="15">
    <source>
        <dbReference type="PROSITE-ProRule" id="PRU00221"/>
    </source>
</evidence>
<feature type="domain" description="EML-like second beta-propeller" evidence="18">
    <location>
        <begin position="540"/>
        <end position="809"/>
    </location>
</feature>
<dbReference type="GO" id="GO:0005815">
    <property type="term" value="C:microtubule organizing center"/>
    <property type="evidence" value="ECO:0007669"/>
    <property type="project" value="UniProtKB-SubCell"/>
</dbReference>
<evidence type="ECO:0000256" key="14">
    <source>
        <dbReference type="ARBA" id="ARBA00072344"/>
    </source>
</evidence>
<evidence type="ECO:0000256" key="12">
    <source>
        <dbReference type="ARBA" id="ARBA00023212"/>
    </source>
</evidence>
<evidence type="ECO:0000256" key="5">
    <source>
        <dbReference type="ARBA" id="ARBA00022490"/>
    </source>
</evidence>
<evidence type="ECO:0000256" key="16">
    <source>
        <dbReference type="SAM" id="MobiDB-lite"/>
    </source>
</evidence>
<keyword evidence="5" id="KW-0963">Cytoplasm</keyword>
<dbReference type="PANTHER" id="PTHR13720:SF11">
    <property type="entry name" value="ECHINODERM MICROTUBULE-ASSOCIATED PROTEIN-LIKE 4"/>
    <property type="match status" value="1"/>
</dbReference>
<feature type="region of interest" description="Disordered" evidence="16">
    <location>
        <begin position="834"/>
        <end position="931"/>
    </location>
</feature>
<dbReference type="GO" id="GO:0005874">
    <property type="term" value="C:microtubule"/>
    <property type="evidence" value="ECO:0007669"/>
    <property type="project" value="UniProtKB-KW"/>
</dbReference>
<feature type="compositionally biased region" description="Polar residues" evidence="16">
    <location>
        <begin position="897"/>
        <end position="907"/>
    </location>
</feature>
<reference evidence="19" key="1">
    <citation type="submission" date="2025-08" db="UniProtKB">
        <authorList>
            <consortium name="Ensembl"/>
        </authorList>
    </citation>
    <scope>IDENTIFICATION</scope>
</reference>
<keyword evidence="11" id="KW-0175">Coiled coil</keyword>
<dbReference type="Gene3D" id="2.130.10.10">
    <property type="entry name" value="YVTN repeat-like/Quinoprotein amine dehydrogenase"/>
    <property type="match status" value="2"/>
</dbReference>
<dbReference type="InterPro" id="IPR015943">
    <property type="entry name" value="WD40/YVTN_repeat-like_dom_sf"/>
</dbReference>
<dbReference type="PROSITE" id="PS50082">
    <property type="entry name" value="WD_REPEATS_2"/>
    <property type="match status" value="4"/>
</dbReference>
<dbReference type="CDD" id="cd21950">
    <property type="entry name" value="TD_EMAP4"/>
    <property type="match status" value="1"/>
</dbReference>
<dbReference type="SMART" id="SM00320">
    <property type="entry name" value="WD40"/>
    <property type="match status" value="8"/>
</dbReference>
<keyword evidence="6 15" id="KW-0853">WD repeat</keyword>
<evidence type="ECO:0000256" key="4">
    <source>
        <dbReference type="ARBA" id="ARBA00006489"/>
    </source>
</evidence>
<dbReference type="GO" id="GO:0072686">
    <property type="term" value="C:mitotic spindle"/>
    <property type="evidence" value="ECO:0007669"/>
    <property type="project" value="TreeGrafter"/>
</dbReference>
<dbReference type="Pfam" id="PF23414">
    <property type="entry name" value="Beta-prop_EML_2"/>
    <property type="match status" value="1"/>
</dbReference>
<evidence type="ECO:0000256" key="8">
    <source>
        <dbReference type="ARBA" id="ARBA00022701"/>
    </source>
</evidence>
<organism evidence="19 20">
    <name type="scientific">Cyprinus carpio</name>
    <name type="common">Common carp</name>
    <dbReference type="NCBI Taxonomy" id="7962"/>
    <lineage>
        <taxon>Eukaryota</taxon>
        <taxon>Metazoa</taxon>
        <taxon>Chordata</taxon>
        <taxon>Craniata</taxon>
        <taxon>Vertebrata</taxon>
        <taxon>Euteleostomi</taxon>
        <taxon>Actinopterygii</taxon>
        <taxon>Neopterygii</taxon>
        <taxon>Teleostei</taxon>
        <taxon>Ostariophysi</taxon>
        <taxon>Cypriniformes</taxon>
        <taxon>Cyprinidae</taxon>
        <taxon>Cyprininae</taxon>
        <taxon>Cyprinus</taxon>
    </lineage>
</organism>
<dbReference type="PROSITE" id="PS50294">
    <property type="entry name" value="WD_REPEATS_REGION"/>
    <property type="match status" value="2"/>
</dbReference>
<comment type="subcellular location">
    <subcellularLocation>
        <location evidence="3">Cytoplasm</location>
        <location evidence="3">Cytoskeleton</location>
        <location evidence="3">Microtubule organizing center</location>
    </subcellularLocation>
    <subcellularLocation>
        <location evidence="1">Cytoplasm</location>
        <location evidence="1">Cytoskeleton</location>
        <location evidence="1">Spindle</location>
    </subcellularLocation>
    <subcellularLocation>
        <location evidence="2">Midbody</location>
    </subcellularLocation>
</comment>
<feature type="domain" description="EML-like first beta-propeller" evidence="17">
    <location>
        <begin position="250"/>
        <end position="523"/>
    </location>
</feature>
<dbReference type="InterPro" id="IPR005108">
    <property type="entry name" value="HELP"/>
</dbReference>
<dbReference type="InterPro" id="IPR055442">
    <property type="entry name" value="Beta-prop_EML-like_2nd"/>
</dbReference>
<feature type="repeat" description="WD" evidence="15">
    <location>
        <begin position="450"/>
        <end position="482"/>
    </location>
</feature>
<dbReference type="AlphaFoldDB" id="A0A8C2D238"/>
<evidence type="ECO:0000256" key="2">
    <source>
        <dbReference type="ARBA" id="ARBA00004214"/>
    </source>
</evidence>
<evidence type="ECO:0000256" key="10">
    <source>
        <dbReference type="ARBA" id="ARBA00022776"/>
    </source>
</evidence>
<evidence type="ECO:0000259" key="17">
    <source>
        <dbReference type="Pfam" id="PF23409"/>
    </source>
</evidence>
<dbReference type="Pfam" id="PF03451">
    <property type="entry name" value="HELP"/>
    <property type="match status" value="1"/>
</dbReference>
<keyword evidence="9" id="KW-0677">Repeat</keyword>
<dbReference type="InterPro" id="IPR055439">
    <property type="entry name" value="Beta-prop_EML_1st"/>
</dbReference>
<proteinExistence type="inferred from homology"/>
<evidence type="ECO:0000313" key="19">
    <source>
        <dbReference type="Ensembl" id="ENSCCRP00020019772.1"/>
    </source>
</evidence>
<evidence type="ECO:0000256" key="6">
    <source>
        <dbReference type="ARBA" id="ARBA00022574"/>
    </source>
</evidence>
<dbReference type="GO" id="GO:0051301">
    <property type="term" value="P:cell division"/>
    <property type="evidence" value="ECO:0007669"/>
    <property type="project" value="UniProtKB-KW"/>
</dbReference>
<dbReference type="InterPro" id="IPR011047">
    <property type="entry name" value="Quinoprotein_ADH-like_sf"/>
</dbReference>
<evidence type="ECO:0000259" key="18">
    <source>
        <dbReference type="Pfam" id="PF23414"/>
    </source>
</evidence>
<evidence type="ECO:0000313" key="20">
    <source>
        <dbReference type="Proteomes" id="UP000694701"/>
    </source>
</evidence>
<feature type="repeat" description="WD" evidence="15">
    <location>
        <begin position="533"/>
        <end position="565"/>
    </location>
</feature>
<dbReference type="GO" id="GO:0030496">
    <property type="term" value="C:midbody"/>
    <property type="evidence" value="ECO:0007669"/>
    <property type="project" value="UniProtKB-SubCell"/>
</dbReference>
<dbReference type="FunFam" id="2.130.10.10:FF:003552">
    <property type="entry name" value="Uncharacterized protein"/>
    <property type="match status" value="1"/>
</dbReference>
<evidence type="ECO:0000256" key="3">
    <source>
        <dbReference type="ARBA" id="ARBA00004267"/>
    </source>
</evidence>
<sequence length="931" mass="102615">MSLINGKCALKNGYSDDSISAASTSDVQDRLSSLELRVQQQDDELMVMKAALADVLRRLAQSEDSAAAAKKQQSSKGQTPLREAYSMSCIANGSSSGRKSHKDSSTVSIAKKETLSSAAKSAKRGGMERSQSSTWDSGEESRNKLVKAASTSKLLSKVVKNNMFSSSNLSTEGEYIKMFMRGRPITMFIPSDVENYDDVRTELPPERLKLDWVYGYRGRDCRANVYLLPTGEIVYFIASVVVLFNYEERTQRHYLGHTDCVKCLAVHPDKIRIATGQIAGVDKDGRPLQPHVRVWDSVSLSTLQIIGLGTFERGVGSLAFSKADSGIHLSVIDDSNEHMLTVWDWQKKSKIAEIKTTNEVVLAVEFHPTDANTIVTCGKSHIFFWTWSGSSLARKQGIFGKYEKPKFVQCLAFLNNGDILTGDSGGIIGSPSVLLTRPVPTGAFQIMRQIKAHDGSVFTLCQMRNGTLLTGGGKDHKIILWDHDLNPERDIEVPDQYGTIRAVAEGKGEQFLVGTSRNFILRGTFNDGFQVEVQGHTDELWGLAAHPFKDLFLTCAQDRQVCLWNSVDHTLEWTRLLDEHGHCADFHPSGSVVAIGTHSGKWYALDAETRDLVAIHTDGNEQLSLMRYSVDGTLLAVGSHDNFIYLYTVSDKGRKYSRYGKCTGHSSYITHLDWSPDNKFIMSNSGDYEILYWDIPNGCKLIRNRSECKDIDWATYTCVLGFHVFGVWPEGSDGTDINALVRSHNRKVIALADDFCKVHLFQYPCSRPKAPSHKYSAHSSHVTNVSFMHSDSHLISTGGKDMSIMQWRLVEKTSSLVHSDSSLGLGDSLLHNSTPRTLASVPSVPHTPTEPMPVPASLPISTQPNTPPPTPTEPLHTITPNGQQDGSPETPPPSDEAMSTSDSTVSPKDSLEPSDDTATPSDEGMTFNPPL</sequence>
<keyword evidence="12" id="KW-0206">Cytoskeleton</keyword>
<keyword evidence="13" id="KW-0131">Cell cycle</keyword>
<evidence type="ECO:0000256" key="1">
    <source>
        <dbReference type="ARBA" id="ARBA00004186"/>
    </source>
</evidence>
<dbReference type="Proteomes" id="UP000694701">
    <property type="component" value="Unplaced"/>
</dbReference>
<evidence type="ECO:0000256" key="9">
    <source>
        <dbReference type="ARBA" id="ARBA00022737"/>
    </source>
</evidence>
<evidence type="ECO:0000256" key="13">
    <source>
        <dbReference type="ARBA" id="ARBA00023306"/>
    </source>
</evidence>
<feature type="repeat" description="WD" evidence="15">
    <location>
        <begin position="662"/>
        <end position="703"/>
    </location>
</feature>
<accession>A0A8C2D238</accession>
<keyword evidence="7" id="KW-0132">Cell division</keyword>
<feature type="repeat" description="WD" evidence="15">
    <location>
        <begin position="775"/>
        <end position="809"/>
    </location>
</feature>
<keyword evidence="10" id="KW-0498">Mitosis</keyword>
<dbReference type="GO" id="GO:0000226">
    <property type="term" value="P:microtubule cytoskeleton organization"/>
    <property type="evidence" value="ECO:0007669"/>
    <property type="project" value="TreeGrafter"/>
</dbReference>
<dbReference type="SUPFAM" id="SSF50998">
    <property type="entry name" value="Quinoprotein alcohol dehydrogenase-like"/>
    <property type="match status" value="2"/>
</dbReference>
<protein>
    <recommendedName>
        <fullName evidence="14">Echinoderm microtubule-associated protein-like 4</fullName>
    </recommendedName>
</protein>